<dbReference type="InterPro" id="IPR026444">
    <property type="entry name" value="Secre_tail"/>
</dbReference>
<dbReference type="Pfam" id="PF14344">
    <property type="entry name" value="DUF4397"/>
    <property type="match status" value="1"/>
</dbReference>
<keyword evidence="5" id="KW-1185">Reference proteome</keyword>
<evidence type="ECO:0000256" key="1">
    <source>
        <dbReference type="ARBA" id="ARBA00022729"/>
    </source>
</evidence>
<accession>A0A239CAS2</accession>
<keyword evidence="1" id="KW-0732">Signal</keyword>
<proteinExistence type="predicted"/>
<name>A0A239CAS2_9FLAO</name>
<dbReference type="Pfam" id="PF18962">
    <property type="entry name" value="Por_Secre_tail"/>
    <property type="match status" value="1"/>
</dbReference>
<evidence type="ECO:0000313" key="4">
    <source>
        <dbReference type="EMBL" id="SNS17325.1"/>
    </source>
</evidence>
<sequence>MCCIQLGYSQTAKIQFIHNAPDVSIEEVDVYIDDNLVVDNLTFKTGSAFLDIPFNGDMTQIVITNPTDVNDVLLSSEYTLVDQENYYVVLNGIYNPEGYEDAEPFDVSIYEGARLEAEEVDQGVDLDVMVQHGALGFDNTLIVEGCQILAAPISFGNSVSFSEYSGYSPWVSNDDIYCVVRESYTIPQFFYFPYNFPLVTDDLGLEGQAIIMLLTGFRYPENNNDGEPLNAWYLPVEGGDFVLLSEEETANIQFIHNAPDTSVEEVDVYANGMLVADDLSFKTGTPFLNILLDQGVALITVRDSDTNDLLFNDFFGFVDEENYYLVIDGIFDTDAYEDVEPFEMHLYAGAQLEASNPDSGLDLDILVHNGAIGFDHTLDVQGTQVLAFPLEMGRLLSFSDYSDEVDGNPYSMWESQSDISIEIGDYGGNIGGNLLSAFSFDFNFPLFTEDLGLENEAILMLLSGFEDPVANNDGQPFDVFYLTPEGGEFRSATLGVDDVALQAISIYPNPAQNLITIQTSSPYAKGVLYDVLGRVVIDNIEVQREAVINVSAFESGIYFLKLTDQNNNASTVRRIIKQ</sequence>
<dbReference type="NCBIfam" id="TIGR04183">
    <property type="entry name" value="Por_Secre_tail"/>
    <property type="match status" value="1"/>
</dbReference>
<evidence type="ECO:0000259" key="2">
    <source>
        <dbReference type="Pfam" id="PF14344"/>
    </source>
</evidence>
<evidence type="ECO:0000313" key="5">
    <source>
        <dbReference type="Proteomes" id="UP000198379"/>
    </source>
</evidence>
<dbReference type="AlphaFoldDB" id="A0A239CAS2"/>
<feature type="domain" description="DUF4397" evidence="2">
    <location>
        <begin position="12"/>
        <end position="93"/>
    </location>
</feature>
<gene>
    <name evidence="4" type="ORF">SAMN06265376_107224</name>
</gene>
<evidence type="ECO:0000259" key="3">
    <source>
        <dbReference type="Pfam" id="PF18962"/>
    </source>
</evidence>
<dbReference type="EMBL" id="FZNY01000007">
    <property type="protein sequence ID" value="SNS17325.1"/>
    <property type="molecule type" value="Genomic_DNA"/>
</dbReference>
<organism evidence="4 5">
    <name type="scientific">Dokdonia pacifica</name>
    <dbReference type="NCBI Taxonomy" id="1627892"/>
    <lineage>
        <taxon>Bacteria</taxon>
        <taxon>Pseudomonadati</taxon>
        <taxon>Bacteroidota</taxon>
        <taxon>Flavobacteriia</taxon>
        <taxon>Flavobacteriales</taxon>
        <taxon>Flavobacteriaceae</taxon>
        <taxon>Dokdonia</taxon>
    </lineage>
</organism>
<feature type="domain" description="Secretion system C-terminal sorting" evidence="3">
    <location>
        <begin position="506"/>
        <end position="573"/>
    </location>
</feature>
<protein>
    <submittedName>
        <fullName evidence="4">Por secretion system C-terminal sorting domain-containing protein</fullName>
    </submittedName>
</protein>
<dbReference type="Proteomes" id="UP000198379">
    <property type="component" value="Unassembled WGS sequence"/>
</dbReference>
<reference evidence="4 5" key="1">
    <citation type="submission" date="2017-06" db="EMBL/GenBank/DDBJ databases">
        <authorList>
            <person name="Kim H.J."/>
            <person name="Triplett B.A."/>
        </authorList>
    </citation>
    <scope>NUCLEOTIDE SEQUENCE [LARGE SCALE GENOMIC DNA]</scope>
    <source>
        <strain evidence="4 5">DSM 25597</strain>
    </source>
</reference>
<dbReference type="InterPro" id="IPR025510">
    <property type="entry name" value="DUF4397"/>
</dbReference>